<feature type="transmembrane region" description="Helical" evidence="8">
    <location>
        <begin position="176"/>
        <end position="202"/>
    </location>
</feature>
<keyword evidence="1" id="KW-1003">Cell membrane</keyword>
<keyword evidence="2" id="KW-0673">Quorum sensing</keyword>
<dbReference type="Pfam" id="PF04647">
    <property type="entry name" value="AgrB"/>
    <property type="match status" value="1"/>
</dbReference>
<dbReference type="RefSeq" id="WP_216148597.1">
    <property type="nucleotide sequence ID" value="NZ_JAHLDV010000018.1"/>
</dbReference>
<evidence type="ECO:0000256" key="2">
    <source>
        <dbReference type="ARBA" id="ARBA00022654"/>
    </source>
</evidence>
<accession>A0ABS6BT63</accession>
<feature type="transmembrane region" description="Helical" evidence="8">
    <location>
        <begin position="40"/>
        <end position="66"/>
    </location>
</feature>
<reference evidence="9 10" key="1">
    <citation type="submission" date="2021-06" db="EMBL/GenBank/DDBJ databases">
        <title>Clostridia strains as spoilage organisms.</title>
        <authorList>
            <person name="Wambui J."/>
            <person name="Stephan R."/>
            <person name="Stevens M.J.A."/>
        </authorList>
    </citation>
    <scope>NUCLEOTIDE SEQUENCE [LARGE SCALE GENOMIC DNA]</scope>
    <source>
        <strain evidence="9 10">DSM 14204</strain>
    </source>
</reference>
<evidence type="ECO:0000256" key="5">
    <source>
        <dbReference type="ARBA" id="ARBA00022801"/>
    </source>
</evidence>
<keyword evidence="4 8" id="KW-0812">Transmembrane</keyword>
<feature type="transmembrane region" description="Helical" evidence="8">
    <location>
        <begin position="78"/>
        <end position="102"/>
    </location>
</feature>
<dbReference type="SMART" id="SM00793">
    <property type="entry name" value="AgrB"/>
    <property type="match status" value="1"/>
</dbReference>
<comment type="caution">
    <text evidence="9">The sequence shown here is derived from an EMBL/GenBank/DDBJ whole genome shotgun (WGS) entry which is preliminary data.</text>
</comment>
<dbReference type="Proteomes" id="UP000776252">
    <property type="component" value="Unassembled WGS sequence"/>
</dbReference>
<keyword evidence="5" id="KW-0378">Hydrolase</keyword>
<sequence>MEKLSNNIAKKVALELSLDNDNKEVIAYGTFALMQMSLSIIFVFLFGVLFHVAFEALIISFTAAILRKYSGGVHASSPWICTFIGTIVCVGQAITISLLISFVGNFKLVIIFGIVIFIWSYYTIYKLAPVDSIAKPIVKKEKRKRMKKGSIILLSVYLAITVFLILLYISSGESKLLFYVLCLYSGIVWQVFTLTTPGHLVVGKVDRFLNHIY</sequence>
<dbReference type="EMBL" id="JAHLDV010000018">
    <property type="protein sequence ID" value="MBU3159997.1"/>
    <property type="molecule type" value="Genomic_DNA"/>
</dbReference>
<evidence type="ECO:0000256" key="8">
    <source>
        <dbReference type="SAM" id="Phobius"/>
    </source>
</evidence>
<gene>
    <name evidence="9" type="ORF">KPL37_09560</name>
</gene>
<keyword evidence="6 8" id="KW-1133">Transmembrane helix</keyword>
<protein>
    <submittedName>
        <fullName evidence="9">Accessory gene regulator B family protein</fullName>
    </submittedName>
</protein>
<organism evidence="9 10">
    <name type="scientific">Clostridium frigoris</name>
    <dbReference type="NCBI Taxonomy" id="205327"/>
    <lineage>
        <taxon>Bacteria</taxon>
        <taxon>Bacillati</taxon>
        <taxon>Bacillota</taxon>
        <taxon>Clostridia</taxon>
        <taxon>Eubacteriales</taxon>
        <taxon>Clostridiaceae</taxon>
        <taxon>Clostridium</taxon>
    </lineage>
</organism>
<dbReference type="InterPro" id="IPR006741">
    <property type="entry name" value="AgrB"/>
</dbReference>
<name>A0ABS6BT63_9CLOT</name>
<evidence type="ECO:0000313" key="10">
    <source>
        <dbReference type="Proteomes" id="UP000776252"/>
    </source>
</evidence>
<evidence type="ECO:0000256" key="4">
    <source>
        <dbReference type="ARBA" id="ARBA00022692"/>
    </source>
</evidence>
<keyword evidence="3" id="KW-0645">Protease</keyword>
<feature type="transmembrane region" description="Helical" evidence="8">
    <location>
        <begin position="149"/>
        <end position="170"/>
    </location>
</feature>
<evidence type="ECO:0000256" key="7">
    <source>
        <dbReference type="ARBA" id="ARBA00023136"/>
    </source>
</evidence>
<evidence type="ECO:0000256" key="1">
    <source>
        <dbReference type="ARBA" id="ARBA00022475"/>
    </source>
</evidence>
<keyword evidence="10" id="KW-1185">Reference proteome</keyword>
<feature type="transmembrane region" description="Helical" evidence="8">
    <location>
        <begin position="108"/>
        <end position="128"/>
    </location>
</feature>
<proteinExistence type="predicted"/>
<evidence type="ECO:0000256" key="6">
    <source>
        <dbReference type="ARBA" id="ARBA00022989"/>
    </source>
</evidence>
<evidence type="ECO:0000256" key="3">
    <source>
        <dbReference type="ARBA" id="ARBA00022670"/>
    </source>
</evidence>
<keyword evidence="7 8" id="KW-0472">Membrane</keyword>
<evidence type="ECO:0000313" key="9">
    <source>
        <dbReference type="EMBL" id="MBU3159997.1"/>
    </source>
</evidence>